<accession>A0ABU7B9P8</accession>
<proteinExistence type="predicted"/>
<evidence type="ECO:0000313" key="1">
    <source>
        <dbReference type="EMBL" id="MED6246494.1"/>
    </source>
</evidence>
<organism evidence="1 2">
    <name type="scientific">Ataeniobius toweri</name>
    <dbReference type="NCBI Taxonomy" id="208326"/>
    <lineage>
        <taxon>Eukaryota</taxon>
        <taxon>Metazoa</taxon>
        <taxon>Chordata</taxon>
        <taxon>Craniata</taxon>
        <taxon>Vertebrata</taxon>
        <taxon>Euteleostomi</taxon>
        <taxon>Actinopterygii</taxon>
        <taxon>Neopterygii</taxon>
        <taxon>Teleostei</taxon>
        <taxon>Neoteleostei</taxon>
        <taxon>Acanthomorphata</taxon>
        <taxon>Ovalentaria</taxon>
        <taxon>Atherinomorphae</taxon>
        <taxon>Cyprinodontiformes</taxon>
        <taxon>Goodeidae</taxon>
        <taxon>Ataeniobius</taxon>
    </lineage>
</organism>
<sequence length="98" mass="10919">MSAEGWINASSIWVEQELCQNLLWSVQQCGRPISDVSCLPPVPTFSGFKSDATTRSHLIGPLRMQVVCPNDTTKRITSSLWVTQVHLGLQCLLHLLLE</sequence>
<comment type="caution">
    <text evidence="1">The sequence shown here is derived from an EMBL/GenBank/DDBJ whole genome shotgun (WGS) entry which is preliminary data.</text>
</comment>
<gene>
    <name evidence="1" type="ORF">ATANTOWER_018789</name>
</gene>
<dbReference type="Proteomes" id="UP001345963">
    <property type="component" value="Unassembled WGS sequence"/>
</dbReference>
<name>A0ABU7B9P8_9TELE</name>
<dbReference type="EMBL" id="JAHUTI010043250">
    <property type="protein sequence ID" value="MED6246494.1"/>
    <property type="molecule type" value="Genomic_DNA"/>
</dbReference>
<reference evidence="1 2" key="1">
    <citation type="submission" date="2021-07" db="EMBL/GenBank/DDBJ databases">
        <authorList>
            <person name="Palmer J.M."/>
        </authorList>
    </citation>
    <scope>NUCLEOTIDE SEQUENCE [LARGE SCALE GENOMIC DNA]</scope>
    <source>
        <strain evidence="1 2">AT_MEX2019</strain>
        <tissue evidence="1">Muscle</tissue>
    </source>
</reference>
<protein>
    <submittedName>
        <fullName evidence="1">Uncharacterized protein</fullName>
    </submittedName>
</protein>
<keyword evidence="2" id="KW-1185">Reference proteome</keyword>
<evidence type="ECO:0000313" key="2">
    <source>
        <dbReference type="Proteomes" id="UP001345963"/>
    </source>
</evidence>